<feature type="signal peptide" evidence="2">
    <location>
        <begin position="1"/>
        <end position="24"/>
    </location>
</feature>
<reference evidence="4 5" key="1">
    <citation type="submission" date="2024-09" db="EMBL/GenBank/DDBJ databases">
        <title>Rethinking Asexuality: The Enigmatic Case of Functional Sexual Genes in Lepraria (Stereocaulaceae).</title>
        <authorList>
            <person name="Doellman M."/>
            <person name="Sun Y."/>
            <person name="Barcenas-Pena A."/>
            <person name="Lumbsch H.T."/>
            <person name="Grewe F."/>
        </authorList>
    </citation>
    <scope>NUCLEOTIDE SEQUENCE [LARGE SCALE GENOMIC DNA]</scope>
    <source>
        <strain evidence="4 5">Grewe 0041</strain>
    </source>
</reference>
<evidence type="ECO:0000259" key="3">
    <source>
        <dbReference type="Pfam" id="PF11790"/>
    </source>
</evidence>
<keyword evidence="2" id="KW-0732">Signal</keyword>
<feature type="compositionally biased region" description="Low complexity" evidence="1">
    <location>
        <begin position="104"/>
        <end position="120"/>
    </location>
</feature>
<keyword evidence="5" id="KW-1185">Reference proteome</keyword>
<dbReference type="PANTHER" id="PTHR34154">
    <property type="entry name" value="ALKALI-SENSITIVE LINKAGE PROTEIN 1"/>
    <property type="match status" value="1"/>
</dbReference>
<comment type="caution">
    <text evidence="4">The sequence shown here is derived from an EMBL/GenBank/DDBJ whole genome shotgun (WGS) entry which is preliminary data.</text>
</comment>
<feature type="domain" description="Asl1-like glycosyl hydrolase catalytic" evidence="3">
    <location>
        <begin position="129"/>
        <end position="364"/>
    </location>
</feature>
<dbReference type="Pfam" id="PF11790">
    <property type="entry name" value="Glyco_hydro_cc"/>
    <property type="match status" value="1"/>
</dbReference>
<feature type="compositionally biased region" description="Pro residues" evidence="1">
    <location>
        <begin position="69"/>
        <end position="79"/>
    </location>
</feature>
<protein>
    <recommendedName>
        <fullName evidence="3">Asl1-like glycosyl hydrolase catalytic domain-containing protein</fullName>
    </recommendedName>
</protein>
<dbReference type="EMBL" id="JBHFEH010000105">
    <property type="protein sequence ID" value="KAL2046721.1"/>
    <property type="molecule type" value="Genomic_DNA"/>
</dbReference>
<sequence>MKLSMYFSVQALALTALSLDCAFAQPARHGHQYAHKRGLEDVLAKRQDWSNPANYAGVDWSKVNYGGGSPPPASSPPPAAAANPAPAANPSPSPAPVAVREKVAVAPTSSPAPASDASTSGGSGGGQRGLAYNPSSPNLDIFDGYSKITWGYNWDSLPAGLPSQYEYVPTLFSNAQLHTGQWTQNAGNAITAGAKYFMSFNEPDQPDPQADMPVGVAVTAWKQYMEPFANQVKLGSPSVSNGVGQNQATGQPMGLDWLTPFLQQCSGCSISFVPVHWYGCNAPCDVTADITAFKTQITQAMQAAGSLPIWVTEFGTNSGDPTTFMSEVLPWLDSQDQVERYAYFMVEDGKLTSGNSLSALGQQYASS</sequence>
<dbReference type="PANTHER" id="PTHR34154:SF10">
    <property type="entry name" value="ASL1-LIKE GLYCOSYL HYDROLASE CATALYTIC DOMAIN-CONTAINING PROTEIN"/>
    <property type="match status" value="1"/>
</dbReference>
<gene>
    <name evidence="4" type="ORF">ABVK25_011593</name>
</gene>
<accession>A0ABR4AMK8</accession>
<dbReference type="SUPFAM" id="SSF51445">
    <property type="entry name" value="(Trans)glycosidases"/>
    <property type="match status" value="1"/>
</dbReference>
<dbReference type="InterPro" id="IPR017853">
    <property type="entry name" value="GH"/>
</dbReference>
<organism evidence="4 5">
    <name type="scientific">Lepraria finkii</name>
    <dbReference type="NCBI Taxonomy" id="1340010"/>
    <lineage>
        <taxon>Eukaryota</taxon>
        <taxon>Fungi</taxon>
        <taxon>Dikarya</taxon>
        <taxon>Ascomycota</taxon>
        <taxon>Pezizomycotina</taxon>
        <taxon>Lecanoromycetes</taxon>
        <taxon>OSLEUM clade</taxon>
        <taxon>Lecanoromycetidae</taxon>
        <taxon>Lecanorales</taxon>
        <taxon>Lecanorineae</taxon>
        <taxon>Stereocaulaceae</taxon>
        <taxon>Lepraria</taxon>
    </lineage>
</organism>
<dbReference type="InterPro" id="IPR053183">
    <property type="entry name" value="ASL1"/>
</dbReference>
<feature type="chain" id="PRO_5047129274" description="Asl1-like glycosyl hydrolase catalytic domain-containing protein" evidence="2">
    <location>
        <begin position="25"/>
        <end position="367"/>
    </location>
</feature>
<evidence type="ECO:0000313" key="5">
    <source>
        <dbReference type="Proteomes" id="UP001590951"/>
    </source>
</evidence>
<evidence type="ECO:0000256" key="2">
    <source>
        <dbReference type="SAM" id="SignalP"/>
    </source>
</evidence>
<dbReference type="Proteomes" id="UP001590951">
    <property type="component" value="Unassembled WGS sequence"/>
</dbReference>
<proteinExistence type="predicted"/>
<dbReference type="InterPro" id="IPR024655">
    <property type="entry name" value="Asl1_glyco_hydro_catalytic"/>
</dbReference>
<feature type="region of interest" description="Disordered" evidence="1">
    <location>
        <begin position="67"/>
        <end position="133"/>
    </location>
</feature>
<name>A0ABR4AMK8_9LECA</name>
<evidence type="ECO:0000313" key="4">
    <source>
        <dbReference type="EMBL" id="KAL2046721.1"/>
    </source>
</evidence>
<dbReference type="Gene3D" id="3.20.20.80">
    <property type="entry name" value="Glycosidases"/>
    <property type="match status" value="1"/>
</dbReference>
<evidence type="ECO:0000256" key="1">
    <source>
        <dbReference type="SAM" id="MobiDB-lite"/>
    </source>
</evidence>